<keyword evidence="1" id="KW-1133">Transmembrane helix</keyword>
<dbReference type="PANTHER" id="PTHR37308:SF1">
    <property type="entry name" value="POLYPRENYL-PHOSPHATE TRANSPORTER"/>
    <property type="match status" value="1"/>
</dbReference>
<comment type="caution">
    <text evidence="2">The sequence shown here is derived from an EMBL/GenBank/DDBJ whole genome shotgun (WGS) entry which is preliminary data.</text>
</comment>
<accession>A0A7J5BFR1</accession>
<feature type="transmembrane region" description="Helical" evidence="1">
    <location>
        <begin position="167"/>
        <end position="198"/>
    </location>
</feature>
<dbReference type="Proteomes" id="UP000433493">
    <property type="component" value="Unassembled WGS sequence"/>
</dbReference>
<dbReference type="OrthoDB" id="9793746at2"/>
<feature type="transmembrane region" description="Helical" evidence="1">
    <location>
        <begin position="278"/>
        <end position="299"/>
    </location>
</feature>
<dbReference type="InterPro" id="IPR007163">
    <property type="entry name" value="VCA0040-like"/>
</dbReference>
<dbReference type="Pfam" id="PF04018">
    <property type="entry name" value="VCA0040-like"/>
    <property type="match status" value="1"/>
</dbReference>
<dbReference type="PANTHER" id="PTHR37308">
    <property type="entry name" value="INTEGRAL MEMBRANE PROTEIN"/>
    <property type="match status" value="1"/>
</dbReference>
<gene>
    <name evidence="2" type="ORF">F8O05_05490</name>
</gene>
<feature type="transmembrane region" description="Helical" evidence="1">
    <location>
        <begin position="79"/>
        <end position="103"/>
    </location>
</feature>
<reference evidence="2 3" key="1">
    <citation type="submission" date="2019-09" db="EMBL/GenBank/DDBJ databases">
        <title>Phylogeny of genus Pseudoclavibacter and closely related genus.</title>
        <authorList>
            <person name="Li Y."/>
        </authorList>
    </citation>
    <scope>NUCLEOTIDE SEQUENCE [LARGE SCALE GENOMIC DNA]</scope>
    <source>
        <strain evidence="2 3">KCTC 13959</strain>
    </source>
</reference>
<keyword evidence="3" id="KW-1185">Reference proteome</keyword>
<proteinExistence type="predicted"/>
<feature type="transmembrane region" description="Helical" evidence="1">
    <location>
        <begin position="115"/>
        <end position="132"/>
    </location>
</feature>
<protein>
    <submittedName>
        <fullName evidence="2">DUF368 domain-containing protein</fullName>
    </submittedName>
</protein>
<keyword evidence="1" id="KW-0472">Membrane</keyword>
<name>A0A7J5BFR1_9MICO</name>
<evidence type="ECO:0000256" key="1">
    <source>
        <dbReference type="SAM" id="Phobius"/>
    </source>
</evidence>
<dbReference type="AlphaFoldDB" id="A0A7J5BFR1"/>
<feature type="transmembrane region" description="Helical" evidence="1">
    <location>
        <begin position="210"/>
        <end position="228"/>
    </location>
</feature>
<evidence type="ECO:0000313" key="2">
    <source>
        <dbReference type="EMBL" id="KAB1644223.1"/>
    </source>
</evidence>
<sequence length="312" mass="33467">MAPLPLKVLRTLIDFIRGALIGIVEIIPGVSGGTVALIIGVYERIIDSAGEFVRGIVHLVLDPPRGRGLATVKHHFRQVAWPLLVPLAIGMILGLLTAAAIVAPIVENHPVQSRAFFAGLILIALWVPARMVGGRWTWREWALAIPSAALAFWFTGLPTGNMSDPSLFLVAVAGAFAVCALAIPGMSGSFILLVMGLYEPTLAAVNDRDFGYLGVLLAGMAVGFALFVRTLQWLLKHHRRVSLAIMTGLMAGSLRALWPWQSESGLAQPPGSDAWLTLLWFVIGALVVTATLVVESWLVRRRIANGVAVIPS</sequence>
<organism evidence="2 3">
    <name type="scientific">Gulosibacter chungangensis</name>
    <dbReference type="NCBI Taxonomy" id="979746"/>
    <lineage>
        <taxon>Bacteria</taxon>
        <taxon>Bacillati</taxon>
        <taxon>Actinomycetota</taxon>
        <taxon>Actinomycetes</taxon>
        <taxon>Micrococcales</taxon>
        <taxon>Microbacteriaceae</taxon>
        <taxon>Gulosibacter</taxon>
    </lineage>
</organism>
<dbReference type="EMBL" id="WBKB01000002">
    <property type="protein sequence ID" value="KAB1644223.1"/>
    <property type="molecule type" value="Genomic_DNA"/>
</dbReference>
<keyword evidence="1" id="KW-0812">Transmembrane</keyword>
<feature type="transmembrane region" description="Helical" evidence="1">
    <location>
        <begin position="20"/>
        <end position="42"/>
    </location>
</feature>
<dbReference type="RefSeq" id="WP_158051726.1">
    <property type="nucleotide sequence ID" value="NZ_WBKB01000002.1"/>
</dbReference>
<evidence type="ECO:0000313" key="3">
    <source>
        <dbReference type="Proteomes" id="UP000433493"/>
    </source>
</evidence>
<feature type="transmembrane region" description="Helical" evidence="1">
    <location>
        <begin position="138"/>
        <end position="155"/>
    </location>
</feature>